<keyword evidence="1" id="KW-1133">Transmembrane helix</keyword>
<dbReference type="InterPro" id="IPR006860">
    <property type="entry name" value="FecR"/>
</dbReference>
<dbReference type="Pfam" id="PF04773">
    <property type="entry name" value="FecR"/>
    <property type="match status" value="1"/>
</dbReference>
<evidence type="ECO:0000313" key="3">
    <source>
        <dbReference type="EMBL" id="MFD1164045.1"/>
    </source>
</evidence>
<dbReference type="PANTHER" id="PTHR30273">
    <property type="entry name" value="PERIPLASMIC SIGNAL SENSOR AND SIGMA FACTOR ACTIVATOR FECR-RELATED"/>
    <property type="match status" value="1"/>
</dbReference>
<dbReference type="Gene3D" id="2.60.120.1440">
    <property type="match status" value="1"/>
</dbReference>
<proteinExistence type="predicted"/>
<keyword evidence="4" id="KW-1185">Reference proteome</keyword>
<name>A0ABW3RFX8_9SPHI</name>
<dbReference type="Proteomes" id="UP001597205">
    <property type="component" value="Unassembled WGS sequence"/>
</dbReference>
<sequence>MDEKSKGDLGIEIHDRLIHSIKKDRRRKIKRNLSTVSFILVFAIVGCLVFFKQDHIRDFFKRNEGKEVTADFLAGTLTEQNNSFSKTEPLSVGNDESKAIFLDKDKKMVLNISRLGLGEDDILNIKTGIGEVYKVELPDGSIVHLNANSNLHYAASYLKDRKLTLAGEAYFEVKSFKKDNKKVPFEVKTEQQTIQVLGTSFNVKTTSSYDETFLYEGSLNVKAVHTGENNKLKPGNLIRVNSNQALMKSLDEGEIEEYLAWKDGFLYYDNRSLRFILEDLQKYYDFKFDRNSVPVENFTIYLARENKLEELILLLDASSHSILQLNDKVLTFRK</sequence>
<dbReference type="EMBL" id="JBHTKY010000001">
    <property type="protein sequence ID" value="MFD1164045.1"/>
    <property type="molecule type" value="Genomic_DNA"/>
</dbReference>
<accession>A0ABW3RFX8</accession>
<evidence type="ECO:0000313" key="4">
    <source>
        <dbReference type="Proteomes" id="UP001597205"/>
    </source>
</evidence>
<reference evidence="4" key="1">
    <citation type="journal article" date="2019" name="Int. J. Syst. Evol. Microbiol.">
        <title>The Global Catalogue of Microorganisms (GCM) 10K type strain sequencing project: providing services to taxonomists for standard genome sequencing and annotation.</title>
        <authorList>
            <consortium name="The Broad Institute Genomics Platform"/>
            <consortium name="The Broad Institute Genome Sequencing Center for Infectious Disease"/>
            <person name="Wu L."/>
            <person name="Ma J."/>
        </authorList>
    </citation>
    <scope>NUCLEOTIDE SEQUENCE [LARGE SCALE GENOMIC DNA]</scope>
    <source>
        <strain evidence="4">CCUG 52468</strain>
    </source>
</reference>
<evidence type="ECO:0000256" key="1">
    <source>
        <dbReference type="SAM" id="Phobius"/>
    </source>
</evidence>
<dbReference type="RefSeq" id="WP_380894347.1">
    <property type="nucleotide sequence ID" value="NZ_JBHTKY010000001.1"/>
</dbReference>
<keyword evidence="1" id="KW-0812">Transmembrane</keyword>
<feature type="transmembrane region" description="Helical" evidence="1">
    <location>
        <begin position="32"/>
        <end position="51"/>
    </location>
</feature>
<gene>
    <name evidence="3" type="ORF">ACFQ2C_00345</name>
</gene>
<evidence type="ECO:0000259" key="2">
    <source>
        <dbReference type="Pfam" id="PF04773"/>
    </source>
</evidence>
<dbReference type="InterPro" id="IPR012373">
    <property type="entry name" value="Ferrdict_sens_TM"/>
</dbReference>
<dbReference type="Gene3D" id="3.55.50.30">
    <property type="match status" value="1"/>
</dbReference>
<dbReference type="PANTHER" id="PTHR30273:SF2">
    <property type="entry name" value="PROTEIN FECR"/>
    <property type="match status" value="1"/>
</dbReference>
<feature type="domain" description="FecR protein" evidence="2">
    <location>
        <begin position="125"/>
        <end position="218"/>
    </location>
</feature>
<comment type="caution">
    <text evidence="3">The sequence shown here is derived from an EMBL/GenBank/DDBJ whole genome shotgun (WGS) entry which is preliminary data.</text>
</comment>
<organism evidence="3 4">
    <name type="scientific">Sphingobacterium daejeonense</name>
    <dbReference type="NCBI Taxonomy" id="371142"/>
    <lineage>
        <taxon>Bacteria</taxon>
        <taxon>Pseudomonadati</taxon>
        <taxon>Bacteroidota</taxon>
        <taxon>Sphingobacteriia</taxon>
        <taxon>Sphingobacteriales</taxon>
        <taxon>Sphingobacteriaceae</taxon>
        <taxon>Sphingobacterium</taxon>
    </lineage>
</organism>
<keyword evidence="1" id="KW-0472">Membrane</keyword>
<protein>
    <submittedName>
        <fullName evidence="3">FecR family protein</fullName>
    </submittedName>
</protein>